<dbReference type="GO" id="GO:0003677">
    <property type="term" value="F:DNA binding"/>
    <property type="evidence" value="ECO:0007669"/>
    <property type="project" value="UniProtKB-UniRule"/>
</dbReference>
<keyword evidence="4 5" id="KW-0238">DNA-binding</keyword>
<evidence type="ECO:0000256" key="6">
    <source>
        <dbReference type="SAM" id="MobiDB-lite"/>
    </source>
</evidence>
<dbReference type="OrthoDB" id="6428047at2759"/>
<dbReference type="PANTHER" id="PTHR46927">
    <property type="entry name" value="AGAP005574-PA"/>
    <property type="match status" value="1"/>
</dbReference>
<dbReference type="EMBL" id="BMAO01034745">
    <property type="protein sequence ID" value="GFQ98631.1"/>
    <property type="molecule type" value="Genomic_DNA"/>
</dbReference>
<dbReference type="InterPro" id="IPR006612">
    <property type="entry name" value="THAP_Znf"/>
</dbReference>
<dbReference type="Pfam" id="PF05485">
    <property type="entry name" value="THAP"/>
    <property type="match status" value="1"/>
</dbReference>
<accession>A0A8X6L7S1</accession>
<evidence type="ECO:0000256" key="1">
    <source>
        <dbReference type="ARBA" id="ARBA00022723"/>
    </source>
</evidence>
<reference evidence="8" key="1">
    <citation type="submission" date="2020-07" db="EMBL/GenBank/DDBJ databases">
        <title>Multicomponent nature underlies the extraordinary mechanical properties of spider dragline silk.</title>
        <authorList>
            <person name="Kono N."/>
            <person name="Nakamura H."/>
            <person name="Mori M."/>
            <person name="Yoshida Y."/>
            <person name="Ohtoshi R."/>
            <person name="Malay A.D."/>
            <person name="Moran D.A.P."/>
            <person name="Tomita M."/>
            <person name="Numata K."/>
            <person name="Arakawa K."/>
        </authorList>
    </citation>
    <scope>NUCLEOTIDE SEQUENCE</scope>
</reference>
<name>A0A8X6L7S1_TRICU</name>
<comment type="caution">
    <text evidence="8">The sequence shown here is derived from an EMBL/GenBank/DDBJ whole genome shotgun (WGS) entry which is preliminary data.</text>
</comment>
<dbReference type="InterPro" id="IPR038441">
    <property type="entry name" value="THAP_Znf_sf"/>
</dbReference>
<dbReference type="AlphaFoldDB" id="A0A8X6L7S1"/>
<sequence>MVYCCVPFCKSDSKKKEKNVSFHEFPSNLQLRDAWIKNISRSNFDVNDKSASSVVCSKHFKETDFVSDRIKRILKKGTVPTVFPGYASYMVPQENFSSPKTLRTFHYLENKTYTPEILKLTPCKETVEAADVSSKEVKECPDSNAPEVVTDPNDSSFPYSSSIREAELLLHFAQYASFEKNKSE</sequence>
<dbReference type="SUPFAM" id="SSF57716">
    <property type="entry name" value="Glucocorticoid receptor-like (DNA-binding domain)"/>
    <property type="match status" value="1"/>
</dbReference>
<keyword evidence="2 5" id="KW-0863">Zinc-finger</keyword>
<protein>
    <submittedName>
        <fullName evidence="8">DNA transposase THAP9</fullName>
    </submittedName>
</protein>
<keyword evidence="3" id="KW-0862">Zinc</keyword>
<evidence type="ECO:0000256" key="2">
    <source>
        <dbReference type="ARBA" id="ARBA00022771"/>
    </source>
</evidence>
<dbReference type="SMART" id="SM00980">
    <property type="entry name" value="THAP"/>
    <property type="match status" value="1"/>
</dbReference>
<dbReference type="InterPro" id="IPR052224">
    <property type="entry name" value="THAP_domain_protein"/>
</dbReference>
<feature type="region of interest" description="Disordered" evidence="6">
    <location>
        <begin position="134"/>
        <end position="156"/>
    </location>
</feature>
<gene>
    <name evidence="8" type="primary">NCL1_26559</name>
    <name evidence="8" type="ORF">TNCT_238661</name>
</gene>
<dbReference type="Gene3D" id="6.20.210.20">
    <property type="entry name" value="THAP domain"/>
    <property type="match status" value="1"/>
</dbReference>
<feature type="domain" description="THAP-type" evidence="7">
    <location>
        <begin position="1"/>
        <end position="83"/>
    </location>
</feature>
<dbReference type="PROSITE" id="PS50950">
    <property type="entry name" value="ZF_THAP"/>
    <property type="match status" value="1"/>
</dbReference>
<dbReference type="SMART" id="SM00692">
    <property type="entry name" value="DM3"/>
    <property type="match status" value="1"/>
</dbReference>
<evidence type="ECO:0000256" key="5">
    <source>
        <dbReference type="PROSITE-ProRule" id="PRU00309"/>
    </source>
</evidence>
<proteinExistence type="predicted"/>
<dbReference type="PANTHER" id="PTHR46927:SF3">
    <property type="entry name" value="THAP-TYPE DOMAIN-CONTAINING PROTEIN"/>
    <property type="match status" value="1"/>
</dbReference>
<dbReference type="Proteomes" id="UP000887116">
    <property type="component" value="Unassembled WGS sequence"/>
</dbReference>
<dbReference type="GO" id="GO:0008270">
    <property type="term" value="F:zinc ion binding"/>
    <property type="evidence" value="ECO:0007669"/>
    <property type="project" value="UniProtKB-KW"/>
</dbReference>
<keyword evidence="9" id="KW-1185">Reference proteome</keyword>
<evidence type="ECO:0000256" key="4">
    <source>
        <dbReference type="ARBA" id="ARBA00023125"/>
    </source>
</evidence>
<keyword evidence="1" id="KW-0479">Metal-binding</keyword>
<evidence type="ECO:0000313" key="9">
    <source>
        <dbReference type="Proteomes" id="UP000887116"/>
    </source>
</evidence>
<evidence type="ECO:0000313" key="8">
    <source>
        <dbReference type="EMBL" id="GFQ98631.1"/>
    </source>
</evidence>
<organism evidence="8 9">
    <name type="scientific">Trichonephila clavata</name>
    <name type="common">Joro spider</name>
    <name type="synonym">Nephila clavata</name>
    <dbReference type="NCBI Taxonomy" id="2740835"/>
    <lineage>
        <taxon>Eukaryota</taxon>
        <taxon>Metazoa</taxon>
        <taxon>Ecdysozoa</taxon>
        <taxon>Arthropoda</taxon>
        <taxon>Chelicerata</taxon>
        <taxon>Arachnida</taxon>
        <taxon>Araneae</taxon>
        <taxon>Araneomorphae</taxon>
        <taxon>Entelegynae</taxon>
        <taxon>Araneoidea</taxon>
        <taxon>Nephilidae</taxon>
        <taxon>Trichonephila</taxon>
    </lineage>
</organism>
<evidence type="ECO:0000256" key="3">
    <source>
        <dbReference type="ARBA" id="ARBA00022833"/>
    </source>
</evidence>
<evidence type="ECO:0000259" key="7">
    <source>
        <dbReference type="PROSITE" id="PS50950"/>
    </source>
</evidence>